<organism evidence="7 8">
    <name type="scientific">Cicer arietinum</name>
    <name type="common">Chickpea</name>
    <name type="synonym">Garbanzo</name>
    <dbReference type="NCBI Taxonomy" id="3827"/>
    <lineage>
        <taxon>Eukaryota</taxon>
        <taxon>Viridiplantae</taxon>
        <taxon>Streptophyta</taxon>
        <taxon>Embryophyta</taxon>
        <taxon>Tracheophyta</taxon>
        <taxon>Spermatophyta</taxon>
        <taxon>Magnoliopsida</taxon>
        <taxon>eudicotyledons</taxon>
        <taxon>Gunneridae</taxon>
        <taxon>Pentapetalae</taxon>
        <taxon>rosids</taxon>
        <taxon>fabids</taxon>
        <taxon>Fabales</taxon>
        <taxon>Fabaceae</taxon>
        <taxon>Papilionoideae</taxon>
        <taxon>50 kb inversion clade</taxon>
        <taxon>NPAAA clade</taxon>
        <taxon>Hologalegina</taxon>
        <taxon>IRL clade</taxon>
        <taxon>Cicereae</taxon>
        <taxon>Cicer</taxon>
    </lineage>
</organism>
<keyword evidence="5" id="KW-1133">Transmembrane helix</keyword>
<dbReference type="InterPro" id="IPR049625">
    <property type="entry name" value="Glyco_transf_61_cat"/>
</dbReference>
<keyword evidence="3" id="KW-0808">Transferase</keyword>
<keyword evidence="5" id="KW-0812">Transmembrane</keyword>
<feature type="transmembrane region" description="Helical" evidence="5">
    <location>
        <begin position="12"/>
        <end position="32"/>
    </location>
</feature>
<dbReference type="AlphaFoldDB" id="A0A1S3DXW8"/>
<dbReference type="PANTHER" id="PTHR20961">
    <property type="entry name" value="GLYCOSYLTRANSFERASE"/>
    <property type="match status" value="1"/>
</dbReference>
<evidence type="ECO:0000313" key="7">
    <source>
        <dbReference type="Proteomes" id="UP000087171"/>
    </source>
</evidence>
<sequence length="453" mass="52149">MEAKTPTLSKTFILFSVCAIWGLVFILQINILRDATIWKEKLWRMFTISEWDWDLEANNSSSVITCNRSDKNFDLCKMNGPTLLDKNSLTMFTLGHHISTQPHTIEKIRPYPLKPDKIAMSYVRELILTSAPPKSLYCDVKHHSPALVFSASGYNGNFYHEINENIIPLYITINSLYPNQDVILVIMDGQDWWYQKYEDLLSAFSPNHKFINFNNLTTTHCFPSATLGLIKHGPVTIDPKLLQPYPKTLIDFREFLRSVYIKNDTSQLVDPNDNKGKPRLVLVTRKGNARRVILNEEEVVKVAEDVGFNVKVFEPSRDFSMANTFRLIDSSDVMLGVHGAGLTHLVFLRKGSVMFQVVPIGLNWASETYYNKPTRFLGLEYLEYKIQANESSLSWEYGADSLVIKDPKAYTEGKWDKQLVYLKKQNVIIDTIRFRKYLIQAYNKAKIFINTTS</sequence>
<dbReference type="OrthoDB" id="529273at2759"/>
<evidence type="ECO:0000256" key="2">
    <source>
        <dbReference type="ARBA" id="ARBA00022676"/>
    </source>
</evidence>
<dbReference type="KEGG" id="cam:101493470"/>
<dbReference type="GO" id="GO:0000139">
    <property type="term" value="C:Golgi membrane"/>
    <property type="evidence" value="ECO:0007669"/>
    <property type="project" value="UniProtKB-SubCell"/>
</dbReference>
<keyword evidence="7" id="KW-1185">Reference proteome</keyword>
<keyword evidence="2" id="KW-0328">Glycosyltransferase</keyword>
<dbReference type="RefSeq" id="XP_012568310.1">
    <property type="nucleotide sequence ID" value="XM_012712856.2"/>
</dbReference>
<evidence type="ECO:0000256" key="4">
    <source>
        <dbReference type="ARBA" id="ARBA00023180"/>
    </source>
</evidence>
<reference evidence="7" key="1">
    <citation type="journal article" date="2013" name="Nat. Biotechnol.">
        <title>Draft genome sequence of chickpea (Cicer arietinum) provides a resource for trait improvement.</title>
        <authorList>
            <person name="Varshney R.K."/>
            <person name="Song C."/>
            <person name="Saxena R.K."/>
            <person name="Azam S."/>
            <person name="Yu S."/>
            <person name="Sharpe A.G."/>
            <person name="Cannon S."/>
            <person name="Baek J."/>
            <person name="Rosen B.D."/>
            <person name="Tar'an B."/>
            <person name="Millan T."/>
            <person name="Zhang X."/>
            <person name="Ramsay L.D."/>
            <person name="Iwata A."/>
            <person name="Wang Y."/>
            <person name="Nelson W."/>
            <person name="Farmer A.D."/>
            <person name="Gaur P.M."/>
            <person name="Soderlund C."/>
            <person name="Penmetsa R.V."/>
            <person name="Xu C."/>
            <person name="Bharti A.K."/>
            <person name="He W."/>
            <person name="Winter P."/>
            <person name="Zhao S."/>
            <person name="Hane J.K."/>
            <person name="Carrasquilla-Garcia N."/>
            <person name="Condie J.A."/>
            <person name="Upadhyaya H.D."/>
            <person name="Luo M.C."/>
            <person name="Thudi M."/>
            <person name="Gowda C.L."/>
            <person name="Singh N.P."/>
            <person name="Lichtenzveig J."/>
            <person name="Gali K.K."/>
            <person name="Rubio J."/>
            <person name="Nadarajan N."/>
            <person name="Dolezel J."/>
            <person name="Bansal K.C."/>
            <person name="Xu X."/>
            <person name="Edwards D."/>
            <person name="Zhang G."/>
            <person name="Kahl G."/>
            <person name="Gil J."/>
            <person name="Singh K.B."/>
            <person name="Datta S.K."/>
            <person name="Jackson S.A."/>
            <person name="Wang J."/>
            <person name="Cook D.R."/>
        </authorList>
    </citation>
    <scope>NUCLEOTIDE SEQUENCE [LARGE SCALE GENOMIC DNA]</scope>
    <source>
        <strain evidence="7">cv. CDC Frontier</strain>
    </source>
</reference>
<dbReference type="Proteomes" id="UP000087171">
    <property type="component" value="Chromosome Ca2"/>
</dbReference>
<evidence type="ECO:0000259" key="6">
    <source>
        <dbReference type="Pfam" id="PF04577"/>
    </source>
</evidence>
<keyword evidence="4" id="KW-0325">Glycoprotein</keyword>
<evidence type="ECO:0000256" key="1">
    <source>
        <dbReference type="ARBA" id="ARBA00004323"/>
    </source>
</evidence>
<protein>
    <submittedName>
        <fullName evidence="8">EGF domain-specific O-linked N-acetylglucosamine transferase-like</fullName>
    </submittedName>
</protein>
<gene>
    <name evidence="8" type="primary">LOC101493470</name>
</gene>
<evidence type="ECO:0000256" key="5">
    <source>
        <dbReference type="SAM" id="Phobius"/>
    </source>
</evidence>
<dbReference type="GeneID" id="101493470"/>
<feature type="domain" description="Glycosyltransferase 61 catalytic" evidence="6">
    <location>
        <begin position="263"/>
        <end position="354"/>
    </location>
</feature>
<evidence type="ECO:0000256" key="3">
    <source>
        <dbReference type="ARBA" id="ARBA00022679"/>
    </source>
</evidence>
<keyword evidence="5" id="KW-0472">Membrane</keyword>
<dbReference type="Pfam" id="PF04577">
    <property type="entry name" value="Glyco_transf_61"/>
    <property type="match status" value="1"/>
</dbReference>
<dbReference type="STRING" id="3827.A0A1S3DXW8"/>
<proteinExistence type="predicted"/>
<reference evidence="8" key="2">
    <citation type="submission" date="2025-08" db="UniProtKB">
        <authorList>
            <consortium name="RefSeq"/>
        </authorList>
    </citation>
    <scope>IDENTIFICATION</scope>
    <source>
        <tissue evidence="8">Etiolated seedlings</tissue>
    </source>
</reference>
<dbReference type="InterPro" id="IPR007657">
    <property type="entry name" value="Glycosyltransferase_61"/>
</dbReference>
<name>A0A1S3DXW8_CICAR</name>
<comment type="subcellular location">
    <subcellularLocation>
        <location evidence="1">Golgi apparatus membrane</location>
        <topology evidence="1">Single-pass type II membrane protein</topology>
    </subcellularLocation>
</comment>
<dbReference type="PANTHER" id="PTHR20961:SF86">
    <property type="entry name" value="GLYCOSYLTRANSFERASE FAMILY 61 PROTEIN"/>
    <property type="match status" value="1"/>
</dbReference>
<dbReference type="GO" id="GO:0016763">
    <property type="term" value="F:pentosyltransferase activity"/>
    <property type="evidence" value="ECO:0007669"/>
    <property type="project" value="UniProtKB-ARBA"/>
</dbReference>
<evidence type="ECO:0000313" key="8">
    <source>
        <dbReference type="RefSeq" id="XP_012568310.1"/>
    </source>
</evidence>
<accession>A0A1S3DXW8</accession>